<keyword evidence="2" id="KW-1185">Reference proteome</keyword>
<gene>
    <name evidence="1" type="ORF">SSOG_00233</name>
</gene>
<dbReference type="AlphaFoldDB" id="D9W7Y7"/>
<organism evidence="1 2">
    <name type="scientific">Streptomyces himastatinicus ATCC 53653</name>
    <dbReference type="NCBI Taxonomy" id="457427"/>
    <lineage>
        <taxon>Bacteria</taxon>
        <taxon>Bacillati</taxon>
        <taxon>Actinomycetota</taxon>
        <taxon>Actinomycetes</taxon>
        <taxon>Kitasatosporales</taxon>
        <taxon>Streptomycetaceae</taxon>
        <taxon>Streptomyces</taxon>
        <taxon>Streptomyces violaceusniger group</taxon>
    </lineage>
</organism>
<evidence type="ECO:0000313" key="2">
    <source>
        <dbReference type="Proteomes" id="UP000003963"/>
    </source>
</evidence>
<protein>
    <submittedName>
        <fullName evidence="1">Uncharacterized protein</fullName>
    </submittedName>
</protein>
<reference evidence="1 2" key="1">
    <citation type="submission" date="2009-02" db="EMBL/GenBank/DDBJ databases">
        <title>Annotation of Streptomyces hygroscopicus strain ATCC 53653.</title>
        <authorList>
            <consortium name="The Broad Institute Genome Sequencing Platform"/>
            <consortium name="Broad Institute Microbial Sequencing Center"/>
            <person name="Fischbach M."/>
            <person name="Godfrey P."/>
            <person name="Ward D."/>
            <person name="Young S."/>
            <person name="Zeng Q."/>
            <person name="Koehrsen M."/>
            <person name="Alvarado L."/>
            <person name="Berlin A.M."/>
            <person name="Bochicchio J."/>
            <person name="Borenstein D."/>
            <person name="Chapman S.B."/>
            <person name="Chen Z."/>
            <person name="Engels R."/>
            <person name="Freedman E."/>
            <person name="Gellesch M."/>
            <person name="Goldberg J."/>
            <person name="Griggs A."/>
            <person name="Gujja S."/>
            <person name="Heilman E.R."/>
            <person name="Heiman D.I."/>
            <person name="Hepburn T.A."/>
            <person name="Howarth C."/>
            <person name="Jen D."/>
            <person name="Larson L."/>
            <person name="Lewis B."/>
            <person name="Mehta T."/>
            <person name="Park D."/>
            <person name="Pearson M."/>
            <person name="Richards J."/>
            <person name="Roberts A."/>
            <person name="Saif S."/>
            <person name="Shea T.D."/>
            <person name="Shenoy N."/>
            <person name="Sisk P."/>
            <person name="Stolte C."/>
            <person name="Sykes S.N."/>
            <person name="Thomson T."/>
            <person name="Walk T."/>
            <person name="White J."/>
            <person name="Yandava C."/>
            <person name="Straight P."/>
            <person name="Clardy J."/>
            <person name="Hung D."/>
            <person name="Kolter R."/>
            <person name="Mekalanos J."/>
            <person name="Walker S."/>
            <person name="Walsh C.T."/>
            <person name="Wieland-Brown L.C."/>
            <person name="Haas B."/>
            <person name="Nusbaum C."/>
            <person name="Birren B."/>
        </authorList>
    </citation>
    <scope>NUCLEOTIDE SEQUENCE [LARGE SCALE GENOMIC DNA]</scope>
    <source>
        <strain evidence="1 2">ATCC 53653</strain>
    </source>
</reference>
<evidence type="ECO:0000313" key="1">
    <source>
        <dbReference type="EMBL" id="EFL20521.1"/>
    </source>
</evidence>
<name>D9W7Y7_9ACTN</name>
<proteinExistence type="predicted"/>
<dbReference type="HOGENOM" id="CLU_2604390_0_0_11"/>
<accession>D9W7Y7</accession>
<dbReference type="EMBL" id="GG657754">
    <property type="protein sequence ID" value="EFL20521.1"/>
    <property type="molecule type" value="Genomic_DNA"/>
</dbReference>
<sequence>MTLDCPRLQVDQEHHMQRRLAPALALVAVTALALTGCAQDFEKGPEGKVTEKVKDGKKFYLVVDPAKGGEEKKFRVSKYDYHDCNRGSKYPKCIDD</sequence>
<dbReference type="Proteomes" id="UP000003963">
    <property type="component" value="Unassembled WGS sequence"/>
</dbReference>